<keyword evidence="3 10" id="KW-0255">Endonuclease</keyword>
<dbReference type="HAMAP" id="MF_01470">
    <property type="entry name" value="Cas1"/>
    <property type="match status" value="1"/>
</dbReference>
<comment type="subunit">
    <text evidence="9 10">Homodimer, forms a heterotetramer with a Cas2 homodimer.</text>
</comment>
<evidence type="ECO:0000256" key="10">
    <source>
        <dbReference type="HAMAP-Rule" id="MF_01470"/>
    </source>
</evidence>
<dbReference type="InterPro" id="IPR050646">
    <property type="entry name" value="Cas1"/>
</dbReference>
<dbReference type="GO" id="GO:0051607">
    <property type="term" value="P:defense response to virus"/>
    <property type="evidence" value="ECO:0007669"/>
    <property type="project" value="UniProtKB-UniRule"/>
</dbReference>
<dbReference type="EC" id="3.1.-.-" evidence="10"/>
<evidence type="ECO:0000256" key="1">
    <source>
        <dbReference type="ARBA" id="ARBA00022722"/>
    </source>
</evidence>
<keyword evidence="6 10" id="KW-0051">Antiviral defense</keyword>
<evidence type="ECO:0000256" key="2">
    <source>
        <dbReference type="ARBA" id="ARBA00022723"/>
    </source>
</evidence>
<dbReference type="GO" id="GO:0004519">
    <property type="term" value="F:endonuclease activity"/>
    <property type="evidence" value="ECO:0007669"/>
    <property type="project" value="UniProtKB-UniRule"/>
</dbReference>
<keyword evidence="8 10" id="KW-0464">Manganese</keyword>
<feature type="binding site" evidence="10">
    <location>
        <position position="166"/>
    </location>
    <ligand>
        <name>Mn(2+)</name>
        <dbReference type="ChEBI" id="CHEBI:29035"/>
    </ligand>
</feature>
<dbReference type="PANTHER" id="PTHR34353:SF2">
    <property type="entry name" value="CRISPR-ASSOCIATED ENDONUCLEASE CAS1 1"/>
    <property type="match status" value="1"/>
</dbReference>
<evidence type="ECO:0000256" key="7">
    <source>
        <dbReference type="ARBA" id="ARBA00023125"/>
    </source>
</evidence>
<dbReference type="NCBIfam" id="TIGR00287">
    <property type="entry name" value="cas1"/>
    <property type="match status" value="1"/>
</dbReference>
<evidence type="ECO:0000256" key="6">
    <source>
        <dbReference type="ARBA" id="ARBA00023118"/>
    </source>
</evidence>
<dbReference type="GO" id="GO:0003677">
    <property type="term" value="F:DNA binding"/>
    <property type="evidence" value="ECO:0007669"/>
    <property type="project" value="UniProtKB-KW"/>
</dbReference>
<gene>
    <name evidence="10" type="primary">cas1</name>
    <name evidence="11" type="ORF">NCTC11091_00912</name>
</gene>
<keyword evidence="5 10" id="KW-0460">Magnesium</keyword>
<dbReference type="GO" id="GO:0016787">
    <property type="term" value="F:hydrolase activity"/>
    <property type="evidence" value="ECO:0007669"/>
    <property type="project" value="UniProtKB-KW"/>
</dbReference>
<evidence type="ECO:0000256" key="9">
    <source>
        <dbReference type="ARBA" id="ARBA00038592"/>
    </source>
</evidence>
<evidence type="ECO:0000313" key="12">
    <source>
        <dbReference type="Proteomes" id="UP000255193"/>
    </source>
</evidence>
<keyword evidence="4 10" id="KW-0378">Hydrolase</keyword>
<dbReference type="InterPro" id="IPR002729">
    <property type="entry name" value="CRISPR-assoc_Cas1"/>
</dbReference>
<evidence type="ECO:0000313" key="11">
    <source>
        <dbReference type="EMBL" id="STY95121.1"/>
    </source>
</evidence>
<keyword evidence="1 10" id="KW-0540">Nuclease</keyword>
<accession>A0A378Q2U0</accession>
<dbReference type="Pfam" id="PF01867">
    <property type="entry name" value="Cas_Cas1"/>
    <property type="match status" value="1"/>
</dbReference>
<comment type="cofactor">
    <cofactor evidence="10">
        <name>Mg(2+)</name>
        <dbReference type="ChEBI" id="CHEBI:18420"/>
    </cofactor>
    <cofactor evidence="10">
        <name>Mn(2+)</name>
        <dbReference type="ChEBI" id="CHEBI:29035"/>
    </cofactor>
</comment>
<keyword evidence="7 10" id="KW-0238">DNA-binding</keyword>
<evidence type="ECO:0000256" key="5">
    <source>
        <dbReference type="ARBA" id="ARBA00022842"/>
    </source>
</evidence>
<protein>
    <recommendedName>
        <fullName evidence="10">CRISPR-associated endonuclease Cas1</fullName>
        <ecNumber evidence="10">3.1.-.-</ecNumber>
    </recommendedName>
</protein>
<dbReference type="PANTHER" id="PTHR34353">
    <property type="entry name" value="CRISPR-ASSOCIATED ENDONUCLEASE CAS1 1"/>
    <property type="match status" value="1"/>
</dbReference>
<dbReference type="GO" id="GO:0043571">
    <property type="term" value="P:maintenance of CRISPR repeat elements"/>
    <property type="evidence" value="ECO:0007669"/>
    <property type="project" value="UniProtKB-UniRule"/>
</dbReference>
<comment type="function">
    <text evidence="10">CRISPR (clustered regularly interspaced short palindromic repeat), is an adaptive immune system that provides protection against mobile genetic elements (viruses, transposable elements and conjugative plasmids). CRISPR clusters contain spacers, sequences complementary to antecedent mobile elements, and target invading nucleic acids. CRISPR clusters are transcribed and processed into CRISPR RNA (crRNA). Acts as a dsDNA endonuclease. Involved in the integration of spacer DNA into the CRISPR cassette.</text>
</comment>
<sequence>MRDIVIDQKGCQLTYDRQLLILHHPSFNRPVTLPFSQIQSITLVSSVVLNSTLLTKLAECRIAVVILPSGALGQACFVQGQWQAGVTRRQKQYETLSDDSQKQYWARQLIRLKIHRQVQLLQRISLLQSNDGLATAVHEAIAQLNSTKFRLKQNDSDNLASLRGIEGATSAVFFRQYQAFFDPSLGFNNRNRRPPLDPVNTILSLGYTLLQAIYEEAVYAVGFDPYLGVLHEIAYGRASLACDFVELQRGEIEYWVWQLFHQQILTMADFSVNPSAQRPCELLKSGRNRFYQAFSKIKPILRKTAFRHVWLWQKRLTKDTSLPSAELVMLGDFDDREN</sequence>
<dbReference type="EMBL" id="UGQA01000001">
    <property type="protein sequence ID" value="STY95121.1"/>
    <property type="molecule type" value="Genomic_DNA"/>
</dbReference>
<evidence type="ECO:0000256" key="8">
    <source>
        <dbReference type="ARBA" id="ARBA00023211"/>
    </source>
</evidence>
<dbReference type="GO" id="GO:0046872">
    <property type="term" value="F:metal ion binding"/>
    <property type="evidence" value="ECO:0007669"/>
    <property type="project" value="UniProtKB-UniRule"/>
</dbReference>
<dbReference type="AlphaFoldDB" id="A0A378Q2U0"/>
<reference evidence="11 12" key="1">
    <citation type="submission" date="2018-06" db="EMBL/GenBank/DDBJ databases">
        <authorList>
            <consortium name="Pathogen Informatics"/>
            <person name="Doyle S."/>
        </authorList>
    </citation>
    <scope>NUCLEOTIDE SEQUENCE [LARGE SCALE GENOMIC DNA]</scope>
    <source>
        <strain evidence="11 12">NCTC11091</strain>
    </source>
</reference>
<feature type="binding site" evidence="10">
    <location>
        <position position="231"/>
    </location>
    <ligand>
        <name>Mn(2+)</name>
        <dbReference type="ChEBI" id="CHEBI:29035"/>
    </ligand>
</feature>
<dbReference type="InterPro" id="IPR042206">
    <property type="entry name" value="CRISPR-assoc_Cas1_C"/>
</dbReference>
<feature type="binding site" evidence="10">
    <location>
        <position position="246"/>
    </location>
    <ligand>
        <name>Mn(2+)</name>
        <dbReference type="ChEBI" id="CHEBI:29035"/>
    </ligand>
</feature>
<keyword evidence="2 10" id="KW-0479">Metal-binding</keyword>
<dbReference type="CDD" id="cd09634">
    <property type="entry name" value="Cas1_I-II-III"/>
    <property type="match status" value="1"/>
</dbReference>
<comment type="similarity">
    <text evidence="10">Belongs to the CRISPR-associated endonuclease Cas1 family.</text>
</comment>
<proteinExistence type="inferred from homology"/>
<dbReference type="Proteomes" id="UP000255193">
    <property type="component" value="Unassembled WGS sequence"/>
</dbReference>
<dbReference type="Gene3D" id="1.20.120.920">
    <property type="entry name" value="CRISPR-associated endonuclease Cas1, C-terminal domain"/>
    <property type="match status" value="1"/>
</dbReference>
<dbReference type="RefSeq" id="WP_067056177.1">
    <property type="nucleotide sequence ID" value="NZ_MXAO01000081.1"/>
</dbReference>
<evidence type="ECO:0000256" key="3">
    <source>
        <dbReference type="ARBA" id="ARBA00022759"/>
    </source>
</evidence>
<organism evidence="11 12">
    <name type="scientific">Faucicola atlantae</name>
    <dbReference type="NCBI Taxonomy" id="34059"/>
    <lineage>
        <taxon>Bacteria</taxon>
        <taxon>Pseudomonadati</taxon>
        <taxon>Pseudomonadota</taxon>
        <taxon>Gammaproteobacteria</taxon>
        <taxon>Moraxellales</taxon>
        <taxon>Moraxellaceae</taxon>
        <taxon>Faucicola</taxon>
    </lineage>
</organism>
<name>A0A378Q2U0_9GAMM</name>
<evidence type="ECO:0000256" key="4">
    <source>
        <dbReference type="ARBA" id="ARBA00022801"/>
    </source>
</evidence>